<comment type="caution">
    <text evidence="3">The sequence shown here is derived from an EMBL/GenBank/DDBJ whole genome shotgun (WGS) entry which is preliminary data.</text>
</comment>
<accession>A0A371GP44</accession>
<dbReference type="OrthoDB" id="1732493at2759"/>
<dbReference type="STRING" id="157652.A0A371GP44"/>
<dbReference type="AlphaFoldDB" id="A0A371GP44"/>
<keyword evidence="1" id="KW-0547">Nucleotide-binding</keyword>
<feature type="domain" description="Protein kinase" evidence="2">
    <location>
        <begin position="42"/>
        <end position="76"/>
    </location>
</feature>
<feature type="non-terminal residue" evidence="3">
    <location>
        <position position="1"/>
    </location>
</feature>
<dbReference type="InterPro" id="IPR000719">
    <property type="entry name" value="Prot_kinase_dom"/>
</dbReference>
<dbReference type="InterPro" id="IPR011009">
    <property type="entry name" value="Kinase-like_dom_sf"/>
</dbReference>
<dbReference type="SUPFAM" id="SSF56112">
    <property type="entry name" value="Protein kinase-like (PK-like)"/>
    <property type="match status" value="1"/>
</dbReference>
<evidence type="ECO:0000256" key="1">
    <source>
        <dbReference type="PROSITE-ProRule" id="PRU10141"/>
    </source>
</evidence>
<dbReference type="GO" id="GO:0005524">
    <property type="term" value="F:ATP binding"/>
    <property type="evidence" value="ECO:0007669"/>
    <property type="project" value="UniProtKB-UniRule"/>
</dbReference>
<keyword evidence="3" id="KW-0418">Kinase</keyword>
<dbReference type="Gene3D" id="3.30.200.20">
    <property type="entry name" value="Phosphorylase Kinase, domain 1"/>
    <property type="match status" value="1"/>
</dbReference>
<feature type="binding site" evidence="1">
    <location>
        <position position="71"/>
    </location>
    <ligand>
        <name>ATP</name>
        <dbReference type="ChEBI" id="CHEBI:30616"/>
    </ligand>
</feature>
<dbReference type="InterPro" id="IPR017441">
    <property type="entry name" value="Protein_kinase_ATP_BS"/>
</dbReference>
<name>A0A371GP44_MUCPR</name>
<keyword evidence="3" id="KW-0808">Transferase</keyword>
<reference evidence="3" key="1">
    <citation type="submission" date="2018-05" db="EMBL/GenBank/DDBJ databases">
        <title>Draft genome of Mucuna pruriens seed.</title>
        <authorList>
            <person name="Nnadi N.E."/>
            <person name="Vos R."/>
            <person name="Hasami M.H."/>
            <person name="Devisetty U.K."/>
            <person name="Aguiy J.C."/>
        </authorList>
    </citation>
    <scope>NUCLEOTIDE SEQUENCE [LARGE SCALE GENOMIC DNA]</scope>
    <source>
        <strain evidence="3">JCA_2017</strain>
    </source>
</reference>
<protein>
    <submittedName>
        <fullName evidence="3">Cyclin-dependent kinase F-4</fullName>
    </submittedName>
</protein>
<evidence type="ECO:0000313" key="3">
    <source>
        <dbReference type="EMBL" id="RDX92332.1"/>
    </source>
</evidence>
<organism evidence="3 4">
    <name type="scientific">Mucuna pruriens</name>
    <name type="common">Velvet bean</name>
    <name type="synonym">Dolichos pruriens</name>
    <dbReference type="NCBI Taxonomy" id="157652"/>
    <lineage>
        <taxon>Eukaryota</taxon>
        <taxon>Viridiplantae</taxon>
        <taxon>Streptophyta</taxon>
        <taxon>Embryophyta</taxon>
        <taxon>Tracheophyta</taxon>
        <taxon>Spermatophyta</taxon>
        <taxon>Magnoliopsida</taxon>
        <taxon>eudicotyledons</taxon>
        <taxon>Gunneridae</taxon>
        <taxon>Pentapetalae</taxon>
        <taxon>rosids</taxon>
        <taxon>fabids</taxon>
        <taxon>Fabales</taxon>
        <taxon>Fabaceae</taxon>
        <taxon>Papilionoideae</taxon>
        <taxon>50 kb inversion clade</taxon>
        <taxon>NPAAA clade</taxon>
        <taxon>indigoferoid/millettioid clade</taxon>
        <taxon>Phaseoleae</taxon>
        <taxon>Mucuna</taxon>
    </lineage>
</organism>
<keyword evidence="1" id="KW-0067">ATP-binding</keyword>
<sequence>MCNISLRHRKTEEEVDMRVDRDVFPLLDKKCCFVFHGTMERYKLIKEVGDGTFGSVWRAINKQTGEVVAIKMKYEK</sequence>
<proteinExistence type="predicted"/>
<dbReference type="PROSITE" id="PS00107">
    <property type="entry name" value="PROTEIN_KINASE_ATP"/>
    <property type="match status" value="1"/>
</dbReference>
<dbReference type="GO" id="GO:0004672">
    <property type="term" value="F:protein kinase activity"/>
    <property type="evidence" value="ECO:0007669"/>
    <property type="project" value="InterPro"/>
</dbReference>
<evidence type="ECO:0000259" key="2">
    <source>
        <dbReference type="PROSITE" id="PS50011"/>
    </source>
</evidence>
<evidence type="ECO:0000313" key="4">
    <source>
        <dbReference type="Proteomes" id="UP000257109"/>
    </source>
</evidence>
<dbReference type="EMBL" id="QJKJ01004889">
    <property type="protein sequence ID" value="RDX92332.1"/>
    <property type="molecule type" value="Genomic_DNA"/>
</dbReference>
<keyword evidence="4" id="KW-1185">Reference proteome</keyword>
<dbReference type="Proteomes" id="UP000257109">
    <property type="component" value="Unassembled WGS sequence"/>
</dbReference>
<gene>
    <name evidence="3" type="primary">CDKF-4</name>
    <name evidence="3" type="ORF">CR513_25544</name>
</gene>
<dbReference type="PROSITE" id="PS50011">
    <property type="entry name" value="PROTEIN_KINASE_DOM"/>
    <property type="match status" value="1"/>
</dbReference>